<proteinExistence type="predicted"/>
<keyword evidence="3" id="KW-1185">Reference proteome</keyword>
<evidence type="ECO:0000256" key="1">
    <source>
        <dbReference type="SAM" id="MobiDB-lite"/>
    </source>
</evidence>
<dbReference type="Proteomes" id="UP000799423">
    <property type="component" value="Unassembled WGS sequence"/>
</dbReference>
<feature type="compositionally biased region" description="Polar residues" evidence="1">
    <location>
        <begin position="185"/>
        <end position="204"/>
    </location>
</feature>
<reference evidence="2" key="1">
    <citation type="submission" date="2020-01" db="EMBL/GenBank/DDBJ databases">
        <authorList>
            <consortium name="DOE Joint Genome Institute"/>
            <person name="Haridas S."/>
            <person name="Albert R."/>
            <person name="Binder M."/>
            <person name="Bloem J."/>
            <person name="Labutti K."/>
            <person name="Salamov A."/>
            <person name="Andreopoulos B."/>
            <person name="Baker S.E."/>
            <person name="Barry K."/>
            <person name="Bills G."/>
            <person name="Bluhm B.H."/>
            <person name="Cannon C."/>
            <person name="Castanera R."/>
            <person name="Culley D.E."/>
            <person name="Daum C."/>
            <person name="Ezra D."/>
            <person name="Gonzalez J.B."/>
            <person name="Henrissat B."/>
            <person name="Kuo A."/>
            <person name="Liang C."/>
            <person name="Lipzen A."/>
            <person name="Lutzoni F."/>
            <person name="Magnuson J."/>
            <person name="Mondo S."/>
            <person name="Nolan M."/>
            <person name="Ohm R."/>
            <person name="Pangilinan J."/>
            <person name="Park H.-J."/>
            <person name="Ramirez L."/>
            <person name="Alfaro M."/>
            <person name="Sun H."/>
            <person name="Tritt A."/>
            <person name="Yoshinaga Y."/>
            <person name="Zwiers L.-H."/>
            <person name="Turgeon B.G."/>
            <person name="Goodwin S.B."/>
            <person name="Spatafora J.W."/>
            <person name="Crous P.W."/>
            <person name="Grigoriev I.V."/>
        </authorList>
    </citation>
    <scope>NUCLEOTIDE SEQUENCE</scope>
    <source>
        <strain evidence="2">IPT5</strain>
    </source>
</reference>
<feature type="region of interest" description="Disordered" evidence="1">
    <location>
        <begin position="146"/>
        <end position="204"/>
    </location>
</feature>
<sequence length="204" mass="22106">MQFVGPPACHAARVRYDSTRMSDPLLSTCAILHAAASNRVQPWTCVGMTTRGGADSGRQGPEEWGNLPGSAKLPLQIDVRLGVLRRSYAMQRSNCAAVRCPRHSRPRVVDMRCDSLTWTRCLLHCGAGGGREGKRLDSIGVMSSANRGWSSRAANPHVQPDLSSSQEPCPFRLWRSTVPAPNPPSLQTSPDNSPLTSATRSMLS</sequence>
<accession>A0A6A7B0T1</accession>
<evidence type="ECO:0000313" key="2">
    <source>
        <dbReference type="EMBL" id="KAF2848015.1"/>
    </source>
</evidence>
<dbReference type="EMBL" id="MU006321">
    <property type="protein sequence ID" value="KAF2848015.1"/>
    <property type="molecule type" value="Genomic_DNA"/>
</dbReference>
<gene>
    <name evidence="2" type="ORF">T440DRAFT_181826</name>
</gene>
<name>A0A6A7B0T1_9PLEO</name>
<dbReference type="AlphaFoldDB" id="A0A6A7B0T1"/>
<organism evidence="2 3">
    <name type="scientific">Plenodomus tracheiphilus IPT5</name>
    <dbReference type="NCBI Taxonomy" id="1408161"/>
    <lineage>
        <taxon>Eukaryota</taxon>
        <taxon>Fungi</taxon>
        <taxon>Dikarya</taxon>
        <taxon>Ascomycota</taxon>
        <taxon>Pezizomycotina</taxon>
        <taxon>Dothideomycetes</taxon>
        <taxon>Pleosporomycetidae</taxon>
        <taxon>Pleosporales</taxon>
        <taxon>Pleosporineae</taxon>
        <taxon>Leptosphaeriaceae</taxon>
        <taxon>Plenodomus</taxon>
    </lineage>
</organism>
<protein>
    <submittedName>
        <fullName evidence="2">Uncharacterized protein</fullName>
    </submittedName>
</protein>
<evidence type="ECO:0000313" key="3">
    <source>
        <dbReference type="Proteomes" id="UP000799423"/>
    </source>
</evidence>